<evidence type="ECO:0000256" key="1">
    <source>
        <dbReference type="ARBA" id="ARBA00006525"/>
    </source>
</evidence>
<feature type="domain" description="Smf/DprA SLOG" evidence="2">
    <location>
        <begin position="79"/>
        <end position="288"/>
    </location>
</feature>
<comment type="similarity">
    <text evidence="1">Belongs to the DprA/Smf family.</text>
</comment>
<dbReference type="Pfam" id="PF02481">
    <property type="entry name" value="DNA_processg_A"/>
    <property type="match status" value="1"/>
</dbReference>
<dbReference type="Proteomes" id="UP001519294">
    <property type="component" value="Unassembled WGS sequence"/>
</dbReference>
<evidence type="ECO:0000313" key="3">
    <source>
        <dbReference type="EMBL" id="MBP2256185.1"/>
    </source>
</evidence>
<reference evidence="3 4" key="1">
    <citation type="submission" date="2021-03" db="EMBL/GenBank/DDBJ databases">
        <title>Genomic Encyclopedia of Type Strains, Phase IV (KMG-IV): sequencing the most valuable type-strain genomes for metagenomic binning, comparative biology and taxonomic classification.</title>
        <authorList>
            <person name="Goeker M."/>
        </authorList>
    </citation>
    <scope>NUCLEOTIDE SEQUENCE [LARGE SCALE GENOMIC DNA]</scope>
    <source>
        <strain evidence="3 4">DSM 25790</strain>
    </source>
</reference>
<organism evidence="3 4">
    <name type="scientific">Virgibacillus alimentarius</name>
    <dbReference type="NCBI Taxonomy" id="698769"/>
    <lineage>
        <taxon>Bacteria</taxon>
        <taxon>Bacillati</taxon>
        <taxon>Bacillota</taxon>
        <taxon>Bacilli</taxon>
        <taxon>Bacillales</taxon>
        <taxon>Bacillaceae</taxon>
        <taxon>Virgibacillus</taxon>
    </lineage>
</organism>
<proteinExistence type="inferred from homology"/>
<accession>A0ABS4S3W7</accession>
<dbReference type="SUPFAM" id="SSF102405">
    <property type="entry name" value="MCP/YpsA-like"/>
    <property type="match status" value="1"/>
</dbReference>
<evidence type="ECO:0000259" key="2">
    <source>
        <dbReference type="Pfam" id="PF02481"/>
    </source>
</evidence>
<comment type="caution">
    <text evidence="3">The sequence shown here is derived from an EMBL/GenBank/DDBJ whole genome shotgun (WGS) entry which is preliminary data.</text>
</comment>
<dbReference type="EMBL" id="JAGIKX010000001">
    <property type="protein sequence ID" value="MBP2256185.1"/>
    <property type="molecule type" value="Genomic_DNA"/>
</dbReference>
<dbReference type="InterPro" id="IPR057666">
    <property type="entry name" value="DrpA_SLOG"/>
</dbReference>
<sequence length="298" mass="33763">MQSIRNRLIHIHRCRGITRKTIQRILHDDPTFKRVYELRPAQLSRLLLLSMKNAITFYKDLRNDALKKQIKQDVNQYTIITIVDENYPHVLKPIKDPPFVLYAKGNPLLLQHSPVLSVIGTRNPSTEALLKMKLIVKPLVEKDWVIVSGMAKGIDSYAHKLALSYTGKTIAVLGGGFNHIYPKQNFTLFNQIAEKGLVLSEYPPNVPPKRYHFPERNRIISGLSFGTLVIEATERSGTLITVDQALDQGREVYAVPGSPLIPQTKGCHQMIQDGAKLVQTVEDIQEDWETIGSNFFSQ</sequence>
<dbReference type="RefSeq" id="WP_029269777.1">
    <property type="nucleotide sequence ID" value="NZ_JAGIKX010000001.1"/>
</dbReference>
<protein>
    <submittedName>
        <fullName evidence="3">DNA processing protein</fullName>
    </submittedName>
</protein>
<dbReference type="InterPro" id="IPR003488">
    <property type="entry name" value="DprA"/>
</dbReference>
<dbReference type="PANTHER" id="PTHR43022">
    <property type="entry name" value="PROTEIN SMF"/>
    <property type="match status" value="1"/>
</dbReference>
<evidence type="ECO:0000313" key="4">
    <source>
        <dbReference type="Proteomes" id="UP001519294"/>
    </source>
</evidence>
<name>A0ABS4S3W7_9BACI</name>
<keyword evidence="4" id="KW-1185">Reference proteome</keyword>
<dbReference type="Gene3D" id="3.40.50.450">
    <property type="match status" value="1"/>
</dbReference>
<dbReference type="NCBIfam" id="TIGR00732">
    <property type="entry name" value="dprA"/>
    <property type="match status" value="1"/>
</dbReference>
<gene>
    <name evidence="3" type="ORF">J2Z81_000117</name>
</gene>
<dbReference type="PANTHER" id="PTHR43022:SF1">
    <property type="entry name" value="PROTEIN SMF"/>
    <property type="match status" value="1"/>
</dbReference>